<gene>
    <name evidence="1" type="ORF">SDC9_170824</name>
</gene>
<accession>A0A645GBE3</accession>
<evidence type="ECO:0000313" key="1">
    <source>
        <dbReference type="EMBL" id="MPN23436.1"/>
    </source>
</evidence>
<dbReference type="AlphaFoldDB" id="A0A645GBE3"/>
<reference evidence="1" key="1">
    <citation type="submission" date="2019-08" db="EMBL/GenBank/DDBJ databases">
        <authorList>
            <person name="Kucharzyk K."/>
            <person name="Murdoch R.W."/>
            <person name="Higgins S."/>
            <person name="Loffler F."/>
        </authorList>
    </citation>
    <scope>NUCLEOTIDE SEQUENCE</scope>
</reference>
<organism evidence="1">
    <name type="scientific">bioreactor metagenome</name>
    <dbReference type="NCBI Taxonomy" id="1076179"/>
    <lineage>
        <taxon>unclassified sequences</taxon>
        <taxon>metagenomes</taxon>
        <taxon>ecological metagenomes</taxon>
    </lineage>
</organism>
<dbReference type="EMBL" id="VSSQ01071931">
    <property type="protein sequence ID" value="MPN23436.1"/>
    <property type="molecule type" value="Genomic_DNA"/>
</dbReference>
<name>A0A645GBE3_9ZZZZ</name>
<sequence>MLPARGARAADLVDQRAQAQVVQRLLDLRVGQLHHRIAAALLVAARRQRVERERIAVGHGARLLHQRGKHAGFFGRQRGDLGVECHGCALWFARFINPDCPEVPWLRCDNRRP</sequence>
<comment type="caution">
    <text evidence="1">The sequence shown here is derived from an EMBL/GenBank/DDBJ whole genome shotgun (WGS) entry which is preliminary data.</text>
</comment>
<protein>
    <submittedName>
        <fullName evidence="1">Uncharacterized protein</fullName>
    </submittedName>
</protein>
<proteinExistence type="predicted"/>